<evidence type="ECO:0000313" key="3">
    <source>
        <dbReference type="Proteomes" id="UP000509383"/>
    </source>
</evidence>
<dbReference type="Proteomes" id="UP001054892">
    <property type="component" value="Unassembled WGS sequence"/>
</dbReference>
<dbReference type="InterPro" id="IPR038225">
    <property type="entry name" value="TagF_sf"/>
</dbReference>
<dbReference type="Proteomes" id="UP000509383">
    <property type="component" value="Chromosome"/>
</dbReference>
<keyword evidence="4" id="KW-1185">Reference proteome</keyword>
<dbReference type="EMBL" id="AP023189">
    <property type="protein sequence ID" value="BCG24824.1"/>
    <property type="molecule type" value="Genomic_DNA"/>
</dbReference>
<dbReference type="InterPro" id="IPR017748">
    <property type="entry name" value="TagF"/>
</dbReference>
<dbReference type="KEGG" id="ptw:TUM18999_30150"/>
<evidence type="ECO:0000313" key="4">
    <source>
        <dbReference type="Proteomes" id="UP001054892"/>
    </source>
</evidence>
<gene>
    <name evidence="1" type="ORF">TUM18999_30150</name>
    <name evidence="2" type="ORF">TUM20286_36890</name>
</gene>
<evidence type="ECO:0000313" key="2">
    <source>
        <dbReference type="EMBL" id="GJN53937.1"/>
    </source>
</evidence>
<dbReference type="RefSeq" id="WP_111264723.1">
    <property type="nucleotide sequence ID" value="NZ_AP023189.1"/>
</dbReference>
<sequence length="231" mass="24745">MTTAGFYGKLASRGDFIHRGLPPAFIEAWDQWLAAGMAQSQAELGGAWLDAYLVSPLWRFAIAPNLLGSEAVAGVVMPSIDRVGRYFPLTIAVLLDERSNLGAVVGGADDWFDRAEALLLSTLEPEADFDAFEAGVQGLGSPLVSPRHDARLSEVGALRYAVQGSESRQAVLAQIASDGCSFWWGRGSERVAAELVRFQGLPPTRFFSRFLVGEGAVEQPAGIGQIDFGSL</sequence>
<dbReference type="EMBL" id="BQKM01000008">
    <property type="protein sequence ID" value="GJN53937.1"/>
    <property type="molecule type" value="Genomic_DNA"/>
</dbReference>
<accession>A0A6J4E7A0</accession>
<name>A0A6J4E7A0_9PSED</name>
<dbReference type="Gene3D" id="3.40.1730.10">
    <property type="entry name" value="pa0076 domain"/>
    <property type="match status" value="1"/>
</dbReference>
<organism evidence="1 3">
    <name type="scientific">Pseudomonas tohonis</name>
    <dbReference type="NCBI Taxonomy" id="2725477"/>
    <lineage>
        <taxon>Bacteria</taxon>
        <taxon>Pseudomonadati</taxon>
        <taxon>Pseudomonadota</taxon>
        <taxon>Gammaproteobacteria</taxon>
        <taxon>Pseudomonadales</taxon>
        <taxon>Pseudomonadaceae</taxon>
        <taxon>Pseudomonas</taxon>
    </lineage>
</organism>
<dbReference type="PIRSF" id="PIRSF029287">
    <property type="entry name" value="UCP029287"/>
    <property type="match status" value="1"/>
</dbReference>
<dbReference type="NCBIfam" id="TIGR03373">
    <property type="entry name" value="VI_minor_4"/>
    <property type="match status" value="1"/>
</dbReference>
<proteinExistence type="predicted"/>
<dbReference type="AlphaFoldDB" id="A0A6J4E7A0"/>
<reference evidence="1 3" key="1">
    <citation type="submission" date="2020-05" db="EMBL/GenBank/DDBJ databases">
        <title>Characterization of novel class B3 metallo-beta-lactamase from novel Pseudomonas species.</title>
        <authorList>
            <person name="Yamada K."/>
            <person name="Aoki K."/>
            <person name="Ishii Y."/>
        </authorList>
    </citation>
    <scope>NUCLEOTIDE SEQUENCE [LARGE SCALE GENOMIC DNA]</scope>
    <source>
        <strain evidence="1 3">TUM18999</strain>
        <strain evidence="2 4">TUM20286</strain>
    </source>
</reference>
<dbReference type="Pfam" id="PF09867">
    <property type="entry name" value="TagF_N"/>
    <property type="match status" value="1"/>
</dbReference>
<evidence type="ECO:0000313" key="1">
    <source>
        <dbReference type="EMBL" id="BCG24824.1"/>
    </source>
</evidence>
<protein>
    <submittedName>
        <fullName evidence="1">Type VI secretion-associated protein</fullName>
    </submittedName>
</protein>